<proteinExistence type="predicted"/>
<reference evidence="1" key="1">
    <citation type="submission" date="2019-06" db="EMBL/GenBank/DDBJ databases">
        <authorList>
            <person name="Zheng W."/>
        </authorList>
    </citation>
    <scope>NUCLEOTIDE SEQUENCE</scope>
    <source>
        <strain evidence="1">QDHG01</strain>
    </source>
</reference>
<keyword evidence="2" id="KW-1185">Reference proteome</keyword>
<comment type="caution">
    <text evidence="1">The sequence shown here is derived from an EMBL/GenBank/DDBJ whole genome shotgun (WGS) entry which is preliminary data.</text>
</comment>
<dbReference type="AlphaFoldDB" id="A0A8J8T5W6"/>
<dbReference type="EMBL" id="RRYP01004628">
    <property type="protein sequence ID" value="TNV82716.1"/>
    <property type="molecule type" value="Genomic_DNA"/>
</dbReference>
<evidence type="ECO:0000313" key="1">
    <source>
        <dbReference type="EMBL" id="TNV82716.1"/>
    </source>
</evidence>
<organism evidence="1 2">
    <name type="scientific">Halteria grandinella</name>
    <dbReference type="NCBI Taxonomy" id="5974"/>
    <lineage>
        <taxon>Eukaryota</taxon>
        <taxon>Sar</taxon>
        <taxon>Alveolata</taxon>
        <taxon>Ciliophora</taxon>
        <taxon>Intramacronucleata</taxon>
        <taxon>Spirotrichea</taxon>
        <taxon>Stichotrichia</taxon>
        <taxon>Sporadotrichida</taxon>
        <taxon>Halteriidae</taxon>
        <taxon>Halteria</taxon>
    </lineage>
</organism>
<protein>
    <submittedName>
        <fullName evidence="1">Uncharacterized protein</fullName>
    </submittedName>
</protein>
<dbReference type="Proteomes" id="UP000785679">
    <property type="component" value="Unassembled WGS sequence"/>
</dbReference>
<name>A0A8J8T5W6_HALGN</name>
<accession>A0A8J8T5W6</accession>
<evidence type="ECO:0000313" key="2">
    <source>
        <dbReference type="Proteomes" id="UP000785679"/>
    </source>
</evidence>
<sequence>MTAVSIQYSQLYQSRSLLLSPLISTNFQLLKPSQTQTLLTSIQPQEYSTMMPRSTQLPIYSCGHLQLQQLTLFA</sequence>
<gene>
    <name evidence="1" type="ORF">FGO68_gene1049</name>
</gene>